<organism evidence="2 3">
    <name type="scientific">Streptococcus sciuri</name>
    <dbReference type="NCBI Taxonomy" id="2973939"/>
    <lineage>
        <taxon>Bacteria</taxon>
        <taxon>Bacillati</taxon>
        <taxon>Bacillota</taxon>
        <taxon>Bacilli</taxon>
        <taxon>Lactobacillales</taxon>
        <taxon>Streptococcaceae</taxon>
        <taxon>Streptococcus</taxon>
    </lineage>
</organism>
<dbReference type="Proteomes" id="UP001206548">
    <property type="component" value="Unassembled WGS sequence"/>
</dbReference>
<dbReference type="RefSeq" id="WP_259137898.1">
    <property type="nucleotide sequence ID" value="NZ_JANUXX010000003.1"/>
</dbReference>
<sequence>MAGQILYQLTQQGYLDEEGFLTERYYVAKEIDQLVFDRALEGFEASMADLLDKVSLHVPVENANQEDFAFRDEVNTEKFQAFKELWKCINQKSVYRIHLDEDKLITDAIQAINTSLYIRPLTYSVQETEVTRLETDRLEATLMQHFEEKMQPSPITERYDLLDRLSQETNLTRKTIAKILTQISPSKFDTFKQNPEDFIRKTASLINEQKAISMGQDIEYRLTGDNYDSALFYQTTERAKFPAYDSHVLSANCSIYNYVKVDSNTEANFQQQLDSSGDVRVYAKLPTWFHIPTPFGNYNPDWAIAFKKDHVKHIYFVAETKGSSKETDLRGKEKDKINCAKAHFRELQTAGHLEKGCHYDVVSDFTELMEKVND</sequence>
<feature type="domain" description="Type III restriction enzyme C-terminal endonuclease" evidence="1">
    <location>
        <begin position="254"/>
        <end position="361"/>
    </location>
</feature>
<gene>
    <name evidence="2" type="ORF">NXS10_03920</name>
</gene>
<comment type="caution">
    <text evidence="2">The sequence shown here is derived from an EMBL/GenBank/DDBJ whole genome shotgun (WGS) entry which is preliminary data.</text>
</comment>
<accession>A0ABT2F7W4</accession>
<keyword evidence="3" id="KW-1185">Reference proteome</keyword>
<protein>
    <recommendedName>
        <fullName evidence="1">Type III restriction enzyme C-terminal endonuclease domain-containing protein</fullName>
    </recommendedName>
</protein>
<name>A0ABT2F7W4_9STRE</name>
<reference evidence="2 3" key="1">
    <citation type="journal article" date="2023" name="Int. J. Syst. Evol. Microbiol.">
        <title>Streptococcus sciuri sp. nov., Staphylococcus marylandisciuri sp. nov. and Staphylococcus americanisciuri sp. nov., isolated from faeces of eastern grey squirrel (Sciurus carolinensis).</title>
        <authorList>
            <person name="Volokhov D.V."/>
            <person name="Zagorodnyaya T.A."/>
            <person name="Furtak V.A."/>
            <person name="Nattanmai G."/>
            <person name="Randall L."/>
            <person name="Jose S."/>
            <person name="Gao Y."/>
            <person name="Eisenberg T."/>
            <person name="Delmonte P."/>
            <person name="Blom J."/>
            <person name="Mitchell K.K."/>
        </authorList>
    </citation>
    <scope>NUCLEOTIDE SEQUENCE [LARGE SCALE GENOMIC DNA]</scope>
    <source>
        <strain evidence="2 3">SQ9-PEA</strain>
    </source>
</reference>
<dbReference type="Pfam" id="PF19778">
    <property type="entry name" value="RE_endonuc"/>
    <property type="match status" value="1"/>
</dbReference>
<dbReference type="EMBL" id="JANUXX010000003">
    <property type="protein sequence ID" value="MCS4488111.1"/>
    <property type="molecule type" value="Genomic_DNA"/>
</dbReference>
<evidence type="ECO:0000313" key="2">
    <source>
        <dbReference type="EMBL" id="MCS4488111.1"/>
    </source>
</evidence>
<evidence type="ECO:0000259" key="1">
    <source>
        <dbReference type="Pfam" id="PF19778"/>
    </source>
</evidence>
<dbReference type="InterPro" id="IPR045572">
    <property type="entry name" value="RE_endonuc_C"/>
</dbReference>
<evidence type="ECO:0000313" key="3">
    <source>
        <dbReference type="Proteomes" id="UP001206548"/>
    </source>
</evidence>
<proteinExistence type="predicted"/>